<dbReference type="PROSITE" id="PS51257">
    <property type="entry name" value="PROKAR_LIPOPROTEIN"/>
    <property type="match status" value="1"/>
</dbReference>
<organism evidence="1 2">
    <name type="scientific">Phytophthora megakarya</name>
    <dbReference type="NCBI Taxonomy" id="4795"/>
    <lineage>
        <taxon>Eukaryota</taxon>
        <taxon>Sar</taxon>
        <taxon>Stramenopiles</taxon>
        <taxon>Oomycota</taxon>
        <taxon>Peronosporomycetes</taxon>
        <taxon>Peronosporales</taxon>
        <taxon>Peronosporaceae</taxon>
        <taxon>Phytophthora</taxon>
    </lineage>
</organism>
<evidence type="ECO:0008006" key="3">
    <source>
        <dbReference type="Google" id="ProtNLM"/>
    </source>
</evidence>
<keyword evidence="2" id="KW-1185">Reference proteome</keyword>
<proteinExistence type="predicted"/>
<dbReference type="OrthoDB" id="162902at2759"/>
<gene>
    <name evidence="1" type="ORF">PHMEG_00026277</name>
</gene>
<dbReference type="STRING" id="4795.A0A225VAS8"/>
<sequence length="152" mass="17002">MWVDKGSKILFQNFIIDSRSPWVLHLAIACLCLGVDVVDGDESLGRGSLMVAFSRVCAKNCGEMLDLKSLSCIVHGDPPVSNVILYKEKPLWIDLVEVREASPILKPVDGELLSQSVLRLSEQLIDNSSKNATRENLHRLAEEIRESMEFSY</sequence>
<evidence type="ECO:0000313" key="2">
    <source>
        <dbReference type="Proteomes" id="UP000198211"/>
    </source>
</evidence>
<name>A0A225VAS8_9STRA</name>
<dbReference type="EMBL" id="NBNE01006323">
    <property type="protein sequence ID" value="OWZ02204.1"/>
    <property type="molecule type" value="Genomic_DNA"/>
</dbReference>
<dbReference type="Proteomes" id="UP000198211">
    <property type="component" value="Unassembled WGS sequence"/>
</dbReference>
<dbReference type="AlphaFoldDB" id="A0A225VAS8"/>
<comment type="caution">
    <text evidence="1">The sequence shown here is derived from an EMBL/GenBank/DDBJ whole genome shotgun (WGS) entry which is preliminary data.</text>
</comment>
<accession>A0A225VAS8</accession>
<protein>
    <recommendedName>
        <fullName evidence="3">Crinkler (CRN)</fullName>
    </recommendedName>
</protein>
<evidence type="ECO:0000313" key="1">
    <source>
        <dbReference type="EMBL" id="OWZ02204.1"/>
    </source>
</evidence>
<reference evidence="2" key="1">
    <citation type="submission" date="2017-03" db="EMBL/GenBank/DDBJ databases">
        <title>Phytopthora megakarya and P. palmivora, two closely related causual agents of cacao black pod achieved similar genome size and gene model numbers by different mechanisms.</title>
        <authorList>
            <person name="Ali S."/>
            <person name="Shao J."/>
            <person name="Larry D.J."/>
            <person name="Kronmiller B."/>
            <person name="Shen D."/>
            <person name="Strem M.D."/>
            <person name="Melnick R.L."/>
            <person name="Guiltinan M.J."/>
            <person name="Tyler B.M."/>
            <person name="Meinhardt L.W."/>
            <person name="Bailey B.A."/>
        </authorList>
    </citation>
    <scope>NUCLEOTIDE SEQUENCE [LARGE SCALE GENOMIC DNA]</scope>
    <source>
        <strain evidence="2">zdho120</strain>
    </source>
</reference>